<feature type="region of interest" description="Disordered" evidence="1">
    <location>
        <begin position="61"/>
        <end position="98"/>
    </location>
</feature>
<evidence type="ECO:0000313" key="3">
    <source>
        <dbReference type="Proteomes" id="UP001243330"/>
    </source>
</evidence>
<reference evidence="2" key="1">
    <citation type="submission" date="2023-01" db="EMBL/GenBank/DDBJ databases">
        <title>Colletotrichum chrysophilum M932 genome sequence.</title>
        <authorList>
            <person name="Baroncelli R."/>
        </authorList>
    </citation>
    <scope>NUCLEOTIDE SEQUENCE</scope>
    <source>
        <strain evidence="2">M932</strain>
    </source>
</reference>
<gene>
    <name evidence="2" type="ORF">CCHR01_15881</name>
</gene>
<keyword evidence="3" id="KW-1185">Reference proteome</keyword>
<evidence type="ECO:0000256" key="1">
    <source>
        <dbReference type="SAM" id="MobiDB-lite"/>
    </source>
</evidence>
<feature type="region of interest" description="Disordered" evidence="1">
    <location>
        <begin position="1"/>
        <end position="39"/>
    </location>
</feature>
<accession>A0AAD9EE31</accession>
<dbReference type="AlphaFoldDB" id="A0AAD9EE31"/>
<feature type="compositionally biased region" description="Low complexity" evidence="1">
    <location>
        <begin position="69"/>
        <end position="88"/>
    </location>
</feature>
<dbReference type="Proteomes" id="UP001243330">
    <property type="component" value="Unassembled WGS sequence"/>
</dbReference>
<feature type="compositionally biased region" description="Polar residues" evidence="1">
    <location>
        <begin position="1"/>
        <end position="12"/>
    </location>
</feature>
<organism evidence="2 3">
    <name type="scientific">Colletotrichum chrysophilum</name>
    <dbReference type="NCBI Taxonomy" id="1836956"/>
    <lineage>
        <taxon>Eukaryota</taxon>
        <taxon>Fungi</taxon>
        <taxon>Dikarya</taxon>
        <taxon>Ascomycota</taxon>
        <taxon>Pezizomycotina</taxon>
        <taxon>Sordariomycetes</taxon>
        <taxon>Hypocreomycetidae</taxon>
        <taxon>Glomerellales</taxon>
        <taxon>Glomerellaceae</taxon>
        <taxon>Colletotrichum</taxon>
        <taxon>Colletotrichum gloeosporioides species complex</taxon>
    </lineage>
</organism>
<evidence type="ECO:0000313" key="2">
    <source>
        <dbReference type="EMBL" id="KAK1841486.1"/>
    </source>
</evidence>
<protein>
    <submittedName>
        <fullName evidence="2">Uncharacterized protein</fullName>
    </submittedName>
</protein>
<dbReference type="EMBL" id="JAQOWY010000477">
    <property type="protein sequence ID" value="KAK1841486.1"/>
    <property type="molecule type" value="Genomic_DNA"/>
</dbReference>
<comment type="caution">
    <text evidence="2">The sequence shown here is derived from an EMBL/GenBank/DDBJ whole genome shotgun (WGS) entry which is preliminary data.</text>
</comment>
<sequence length="191" mass="20333">MTHANSSRNLQFNWPEDDTSVGSATPLESVDQASSSRCQMPIREKSKKCLISRPQVIVNVFDNGGPSSGGSCASGSGKDSSGTDDAASIQPGNSGNDENIISRLTSQLAALSKKVEQLSLQTSERTVVVERGSWNNINRQHDLAGKLMVLGTRESEREGNVQVDSVGNSKLAFFGCVEMRKVQNTTASKGG</sequence>
<proteinExistence type="predicted"/>
<name>A0AAD9EE31_9PEZI</name>